<protein>
    <submittedName>
        <fullName evidence="1">Uncharacterized protein</fullName>
    </submittedName>
</protein>
<dbReference type="EMBL" id="JGVH01000018">
    <property type="protein sequence ID" value="KER04100.1"/>
    <property type="molecule type" value="Genomic_DNA"/>
</dbReference>
<dbReference type="Proteomes" id="UP000028002">
    <property type="component" value="Unassembled WGS sequence"/>
</dbReference>
<name>A0A081RZJ7_PHOTE</name>
<dbReference type="PATRIC" id="fig|1393735.3.peg.1254"/>
<evidence type="ECO:0000313" key="2">
    <source>
        <dbReference type="Proteomes" id="UP000028002"/>
    </source>
</evidence>
<evidence type="ECO:0000313" key="1">
    <source>
        <dbReference type="EMBL" id="KER04100.1"/>
    </source>
</evidence>
<organism evidence="1 2">
    <name type="scientific">Photorhabdus temperata subsp. temperata Meg1</name>
    <dbReference type="NCBI Taxonomy" id="1393735"/>
    <lineage>
        <taxon>Bacteria</taxon>
        <taxon>Pseudomonadati</taxon>
        <taxon>Pseudomonadota</taxon>
        <taxon>Gammaproteobacteria</taxon>
        <taxon>Enterobacterales</taxon>
        <taxon>Morganellaceae</taxon>
        <taxon>Photorhabdus</taxon>
    </lineage>
</organism>
<gene>
    <name evidence="1" type="ORF">MEG1DRAFT_01214</name>
</gene>
<reference evidence="1 2" key="1">
    <citation type="submission" date="2014-03" db="EMBL/GenBank/DDBJ databases">
        <title>Draft Genome of Photorhabdus temperata Meg1.</title>
        <authorList>
            <person name="Hurst S.G.IV."/>
            <person name="Morris K."/>
            <person name="Thomas K."/>
            <person name="Tisa L.S."/>
        </authorList>
    </citation>
    <scope>NUCLEOTIDE SEQUENCE [LARGE SCALE GENOMIC DNA]</scope>
    <source>
        <strain evidence="1 2">Meg1</strain>
    </source>
</reference>
<proteinExistence type="predicted"/>
<dbReference type="AlphaFoldDB" id="A0A081RZJ7"/>
<comment type="caution">
    <text evidence="1">The sequence shown here is derived from an EMBL/GenBank/DDBJ whole genome shotgun (WGS) entry which is preliminary data.</text>
</comment>
<sequence length="388" mass="45697">MYSKKTEINQFIDGISNLHSMSYRYINYLSSKVCWIIDTCRMYSVKSLTVCSNNQFMTEGTLVLKKTNNKKNKRHNYIRPELYIYEKDMTRKAYLKTTPGRDYMEHYYSMIRDHLSHSKNEFSVKLDYSQSEESKLIKELASELPKNNDADIIIIGDFTSLSSSLSRKKRVLVKICGINFSLEKYKNFDLLGIHFSFWGNLSYFLVELLLELGYKEIIYIGKLGCLTSESHLYNKIFSPNEFFIFDKDQMISRITLDKKELQSIFPEVCTGKHVSVPSVSEEIYYQKQIFDRIGINSIDNEISYMASAVHKHNLKTRKDCSFYSLHYATDYLPNATNMNEKFDFDLSNCSDEKAKERKSNVIENICDILIRYLDTKFSSDYWFFFYNI</sequence>
<accession>A0A081RZJ7</accession>